<comment type="caution">
    <text evidence="1">The sequence shown here is derived from an EMBL/GenBank/DDBJ whole genome shotgun (WGS) entry which is preliminary data.</text>
</comment>
<dbReference type="EMBL" id="DTIB01000090">
    <property type="protein sequence ID" value="HGB25221.1"/>
    <property type="molecule type" value="Genomic_DNA"/>
</dbReference>
<dbReference type="InterPro" id="IPR008571">
    <property type="entry name" value="HerA-like"/>
</dbReference>
<dbReference type="Gene3D" id="3.40.50.300">
    <property type="entry name" value="P-loop containing nucleotide triphosphate hydrolases"/>
    <property type="match status" value="1"/>
</dbReference>
<dbReference type="InterPro" id="IPR027417">
    <property type="entry name" value="P-loop_NTPase"/>
</dbReference>
<evidence type="ECO:0000313" key="1">
    <source>
        <dbReference type="EMBL" id="HGB25221.1"/>
    </source>
</evidence>
<dbReference type="PANTHER" id="PTHR42957:SF1">
    <property type="entry name" value="HELICASE MJ1565-RELATED"/>
    <property type="match status" value="1"/>
</dbReference>
<keyword evidence="1" id="KW-0547">Nucleotide-binding</keyword>
<keyword evidence="1" id="KW-0067">ATP-binding</keyword>
<protein>
    <submittedName>
        <fullName evidence="1">ATP-binding protein</fullName>
    </submittedName>
</protein>
<dbReference type="SUPFAM" id="SSF52540">
    <property type="entry name" value="P-loop containing nucleoside triphosphate hydrolases"/>
    <property type="match status" value="1"/>
</dbReference>
<organism evidence="1">
    <name type="scientific">Thermofilum pendens</name>
    <dbReference type="NCBI Taxonomy" id="2269"/>
    <lineage>
        <taxon>Archaea</taxon>
        <taxon>Thermoproteota</taxon>
        <taxon>Thermoprotei</taxon>
        <taxon>Thermofilales</taxon>
        <taxon>Thermofilaceae</taxon>
        <taxon>Thermofilum</taxon>
    </lineage>
</organism>
<reference evidence="1" key="1">
    <citation type="journal article" date="2020" name="mSystems">
        <title>Genome- and Community-Level Interaction Insights into Carbon Utilization and Element Cycling Functions of Hydrothermarchaeota in Hydrothermal Sediment.</title>
        <authorList>
            <person name="Zhou Z."/>
            <person name="Liu Y."/>
            <person name="Xu W."/>
            <person name="Pan J."/>
            <person name="Luo Z.H."/>
            <person name="Li M."/>
        </authorList>
    </citation>
    <scope>NUCLEOTIDE SEQUENCE [LARGE SCALE GENOMIC DNA]</scope>
    <source>
        <strain evidence="1">SpSt-8</strain>
    </source>
</reference>
<sequence length="168" mass="19296">MARRIFHAYENMRKEFPEKWEQLPPVLIMVEEAHRYLGRQALSMGDVRENIFSVIAKRGRKYKVGGLYITQMPSELMEAVVRQALTKIILSLPTKPDYTTVINHSPYLDDAEAEIKTLDRGEALVVSTPSGFRFAVSVKIFKYEDYARMLIEQQRRMLAAEAAQAAKT</sequence>
<dbReference type="PANTHER" id="PTHR42957">
    <property type="entry name" value="HELICASE MJ1565-RELATED"/>
    <property type="match status" value="1"/>
</dbReference>
<gene>
    <name evidence="1" type="ORF">ENV88_04140</name>
</gene>
<dbReference type="GO" id="GO:0005524">
    <property type="term" value="F:ATP binding"/>
    <property type="evidence" value="ECO:0007669"/>
    <property type="project" value="UniProtKB-KW"/>
</dbReference>
<name>A0A7C3WM02_THEPE</name>
<dbReference type="AlphaFoldDB" id="A0A7C3WM02"/>
<proteinExistence type="predicted"/>
<accession>A0A7C3WM02</accession>